<feature type="domain" description="Ig-like" evidence="11">
    <location>
        <begin position="127"/>
        <end position="209"/>
    </location>
</feature>
<keyword evidence="3" id="KW-0812">Transmembrane</keyword>
<dbReference type="SUPFAM" id="SSF48726">
    <property type="entry name" value="Immunoglobulin"/>
    <property type="match status" value="2"/>
</dbReference>
<evidence type="ECO:0000256" key="5">
    <source>
        <dbReference type="ARBA" id="ARBA00022989"/>
    </source>
</evidence>
<keyword evidence="13" id="KW-1185">Reference proteome</keyword>
<accession>A0A8C6SZD9</accession>
<keyword evidence="10" id="KW-0393">Immunoglobulin domain</keyword>
<evidence type="ECO:0000256" key="7">
    <source>
        <dbReference type="ARBA" id="ARBA00023157"/>
    </source>
</evidence>
<evidence type="ECO:0000256" key="9">
    <source>
        <dbReference type="ARBA" id="ARBA00023180"/>
    </source>
</evidence>
<evidence type="ECO:0000313" key="12">
    <source>
        <dbReference type="Ensembl" id="ENSNMLP00000010676.1"/>
    </source>
</evidence>
<dbReference type="SMART" id="SM00408">
    <property type="entry name" value="IGc2"/>
    <property type="match status" value="1"/>
</dbReference>
<dbReference type="GO" id="GO:0071222">
    <property type="term" value="P:cellular response to lipopolysaccharide"/>
    <property type="evidence" value="ECO:0007669"/>
    <property type="project" value="TreeGrafter"/>
</dbReference>
<dbReference type="PANTHER" id="PTHR25466">
    <property type="entry name" value="T-LYMPHOCYTE ACTIVATION ANTIGEN"/>
    <property type="match status" value="1"/>
</dbReference>
<evidence type="ECO:0000256" key="3">
    <source>
        <dbReference type="ARBA" id="ARBA00022692"/>
    </source>
</evidence>
<sequence length="228" mass="25065">MFQYISHSCSLLSDVKVSCELGESCVLPCAFTPGDDPVIHWIKEPGDIPVHNYYKNQHQLHLQHENYRDRTSLSDQGISTGDASLQLHKVNVSDEGRYKCSVTSSTGKVDRSIYLNVHGLTLSLTAPVLDVSVRQEGQQLICSSERIYPEPKVDWTPLSSDSQTQTSVNATEDGLYTVNSSVRLPPNSTAESLTCNISTPYSWRNATVTQGPLSFGSSVLIAACVRIM</sequence>
<dbReference type="InterPro" id="IPR036179">
    <property type="entry name" value="Ig-like_dom_sf"/>
</dbReference>
<dbReference type="Ensembl" id="ENSNMLT00000012077.1">
    <property type="protein sequence ID" value="ENSNMLP00000010676.1"/>
    <property type="gene ID" value="ENSNMLG00000007345.1"/>
</dbReference>
<evidence type="ECO:0000256" key="6">
    <source>
        <dbReference type="ARBA" id="ARBA00023136"/>
    </source>
</evidence>
<organism evidence="12 13">
    <name type="scientific">Neogobius melanostomus</name>
    <name type="common">round goby</name>
    <dbReference type="NCBI Taxonomy" id="47308"/>
    <lineage>
        <taxon>Eukaryota</taxon>
        <taxon>Metazoa</taxon>
        <taxon>Chordata</taxon>
        <taxon>Craniata</taxon>
        <taxon>Vertebrata</taxon>
        <taxon>Euteleostomi</taxon>
        <taxon>Actinopterygii</taxon>
        <taxon>Neopterygii</taxon>
        <taxon>Teleostei</taxon>
        <taxon>Neoteleostei</taxon>
        <taxon>Acanthomorphata</taxon>
        <taxon>Gobiaria</taxon>
        <taxon>Gobiiformes</taxon>
        <taxon>Gobioidei</taxon>
        <taxon>Gobiidae</taxon>
        <taxon>Benthophilinae</taxon>
        <taxon>Neogobiini</taxon>
        <taxon>Neogobius</taxon>
    </lineage>
</organism>
<dbReference type="InterPro" id="IPR003599">
    <property type="entry name" value="Ig_sub"/>
</dbReference>
<dbReference type="Pfam" id="PF07686">
    <property type="entry name" value="V-set"/>
    <property type="match status" value="1"/>
</dbReference>
<comment type="subcellular location">
    <subcellularLocation>
        <location evidence="1">Cell membrane</location>
        <topology evidence="1">Single-pass type I membrane protein</topology>
    </subcellularLocation>
</comment>
<evidence type="ECO:0000256" key="8">
    <source>
        <dbReference type="ARBA" id="ARBA00023170"/>
    </source>
</evidence>
<dbReference type="SMART" id="SM00409">
    <property type="entry name" value="IG"/>
    <property type="match status" value="1"/>
</dbReference>
<dbReference type="Gene3D" id="2.60.40.10">
    <property type="entry name" value="Immunoglobulins"/>
    <property type="match status" value="2"/>
</dbReference>
<dbReference type="GO" id="GO:0009897">
    <property type="term" value="C:external side of plasma membrane"/>
    <property type="evidence" value="ECO:0007669"/>
    <property type="project" value="TreeGrafter"/>
</dbReference>
<evidence type="ECO:0000256" key="10">
    <source>
        <dbReference type="ARBA" id="ARBA00023319"/>
    </source>
</evidence>
<evidence type="ECO:0000256" key="2">
    <source>
        <dbReference type="ARBA" id="ARBA00022475"/>
    </source>
</evidence>
<dbReference type="InterPro" id="IPR051713">
    <property type="entry name" value="T-cell_Activation_Regulation"/>
</dbReference>
<dbReference type="GO" id="GO:0031295">
    <property type="term" value="P:T cell costimulation"/>
    <property type="evidence" value="ECO:0007669"/>
    <property type="project" value="TreeGrafter"/>
</dbReference>
<proteinExistence type="predicted"/>
<dbReference type="InterPro" id="IPR007110">
    <property type="entry name" value="Ig-like_dom"/>
</dbReference>
<keyword evidence="5" id="KW-1133">Transmembrane helix</keyword>
<keyword evidence="8" id="KW-0675">Receptor</keyword>
<feature type="domain" description="Ig-like" evidence="11">
    <location>
        <begin position="22"/>
        <end position="116"/>
    </location>
</feature>
<keyword evidence="4" id="KW-0732">Signal</keyword>
<dbReference type="InterPro" id="IPR013783">
    <property type="entry name" value="Ig-like_fold"/>
</dbReference>
<reference evidence="12" key="2">
    <citation type="submission" date="2025-09" db="UniProtKB">
        <authorList>
            <consortium name="Ensembl"/>
        </authorList>
    </citation>
    <scope>IDENTIFICATION</scope>
</reference>
<name>A0A8C6SZD9_9GOBI</name>
<protein>
    <recommendedName>
        <fullName evidence="11">Ig-like domain-containing protein</fullName>
    </recommendedName>
</protein>
<dbReference type="InterPro" id="IPR013106">
    <property type="entry name" value="Ig_V-set"/>
</dbReference>
<dbReference type="Pfam" id="PF22705">
    <property type="entry name" value="C2-set_3"/>
    <property type="match status" value="1"/>
</dbReference>
<evidence type="ECO:0000313" key="13">
    <source>
        <dbReference type="Proteomes" id="UP000694523"/>
    </source>
</evidence>
<dbReference type="GO" id="GO:0007166">
    <property type="term" value="P:cell surface receptor signaling pathway"/>
    <property type="evidence" value="ECO:0007669"/>
    <property type="project" value="TreeGrafter"/>
</dbReference>
<dbReference type="GO" id="GO:0042102">
    <property type="term" value="P:positive regulation of T cell proliferation"/>
    <property type="evidence" value="ECO:0007669"/>
    <property type="project" value="TreeGrafter"/>
</dbReference>
<keyword evidence="2" id="KW-1003">Cell membrane</keyword>
<dbReference type="GO" id="GO:0006955">
    <property type="term" value="P:immune response"/>
    <property type="evidence" value="ECO:0007669"/>
    <property type="project" value="TreeGrafter"/>
</dbReference>
<dbReference type="PANTHER" id="PTHR25466:SF14">
    <property type="entry name" value="BUTYROPHILIN SUBFAMILY 2 MEMBER A2-LIKE-RELATED"/>
    <property type="match status" value="1"/>
</dbReference>
<keyword evidence="9" id="KW-0325">Glycoprotein</keyword>
<keyword evidence="7" id="KW-1015">Disulfide bond</keyword>
<evidence type="ECO:0000256" key="4">
    <source>
        <dbReference type="ARBA" id="ARBA00022729"/>
    </source>
</evidence>
<dbReference type="InterPro" id="IPR003598">
    <property type="entry name" value="Ig_sub2"/>
</dbReference>
<dbReference type="SMART" id="SM00406">
    <property type="entry name" value="IGv"/>
    <property type="match status" value="1"/>
</dbReference>
<dbReference type="PROSITE" id="PS50835">
    <property type="entry name" value="IG_LIKE"/>
    <property type="match status" value="2"/>
</dbReference>
<reference evidence="12" key="1">
    <citation type="submission" date="2025-08" db="UniProtKB">
        <authorList>
            <consortium name="Ensembl"/>
        </authorList>
    </citation>
    <scope>IDENTIFICATION</scope>
</reference>
<keyword evidence="6" id="KW-0472">Membrane</keyword>
<dbReference type="AlphaFoldDB" id="A0A8C6SZD9"/>
<dbReference type="Proteomes" id="UP000694523">
    <property type="component" value="Unplaced"/>
</dbReference>
<dbReference type="GO" id="GO:0042130">
    <property type="term" value="P:negative regulation of T cell proliferation"/>
    <property type="evidence" value="ECO:0007669"/>
    <property type="project" value="TreeGrafter"/>
</dbReference>
<dbReference type="FunFam" id="2.60.40.10:FF:000142">
    <property type="entry name" value="V-set domain-containing T-cell activation inhibitor 1"/>
    <property type="match status" value="1"/>
</dbReference>
<evidence type="ECO:0000259" key="11">
    <source>
        <dbReference type="PROSITE" id="PS50835"/>
    </source>
</evidence>
<evidence type="ECO:0000256" key="1">
    <source>
        <dbReference type="ARBA" id="ARBA00004251"/>
    </source>
</evidence>
<dbReference type="InterPro" id="IPR053896">
    <property type="entry name" value="BTN3A2-like_Ig-C"/>
</dbReference>